<accession>A0A223KNA0</accession>
<dbReference type="Proteomes" id="UP000215224">
    <property type="component" value="Chromosome"/>
</dbReference>
<evidence type="ECO:0000313" key="2">
    <source>
        <dbReference type="EMBL" id="AST90985.1"/>
    </source>
</evidence>
<dbReference type="Gene3D" id="1.10.150.130">
    <property type="match status" value="1"/>
</dbReference>
<dbReference type="STRING" id="1314751.GCA_001591425_03991"/>
<dbReference type="InterPro" id="IPR010998">
    <property type="entry name" value="Integrase_recombinase_N"/>
</dbReference>
<reference evidence="2 3" key="1">
    <citation type="submission" date="2016-12" db="EMBL/GenBank/DDBJ databases">
        <title>The whole genome sequencing and assembly of Bacillus cohnii DSM 6307T strain.</title>
        <authorList>
            <person name="Lee Y.-J."/>
            <person name="Yi H."/>
            <person name="Bahn Y.-S."/>
            <person name="Kim J.F."/>
            <person name="Lee D.-W."/>
        </authorList>
    </citation>
    <scope>NUCLEOTIDE SEQUENCE [LARGE SCALE GENOMIC DNA]</scope>
    <source>
        <strain evidence="2 3">DSM 6307</strain>
    </source>
</reference>
<dbReference type="KEGG" id="bcoh:BC6307_06670"/>
<proteinExistence type="predicted"/>
<dbReference type="AlphaFoldDB" id="A0A223KNA0"/>
<dbReference type="Gene3D" id="3.10.450.50">
    <property type="match status" value="1"/>
</dbReference>
<organism evidence="2 3">
    <name type="scientific">Sutcliffiella cohnii</name>
    <dbReference type="NCBI Taxonomy" id="33932"/>
    <lineage>
        <taxon>Bacteria</taxon>
        <taxon>Bacillati</taxon>
        <taxon>Bacillota</taxon>
        <taxon>Bacilli</taxon>
        <taxon>Bacillales</taxon>
        <taxon>Bacillaceae</taxon>
        <taxon>Sutcliffiella</taxon>
    </lineage>
</organism>
<dbReference type="GO" id="GO:0003677">
    <property type="term" value="F:DNA binding"/>
    <property type="evidence" value="ECO:0007669"/>
    <property type="project" value="UniProtKB-KW"/>
</dbReference>
<evidence type="ECO:0000256" key="1">
    <source>
        <dbReference type="ARBA" id="ARBA00023125"/>
    </source>
</evidence>
<evidence type="ECO:0008006" key="4">
    <source>
        <dbReference type="Google" id="ProtNLM"/>
    </source>
</evidence>
<dbReference type="EMBL" id="CP018866">
    <property type="protein sequence ID" value="AST90985.1"/>
    <property type="molecule type" value="Genomic_DNA"/>
</dbReference>
<dbReference type="Pfam" id="PF02810">
    <property type="entry name" value="SEC-C"/>
    <property type="match status" value="1"/>
</dbReference>
<sequence length="476" mass="56422">MQINRNDICPCGSGRKYKKCCMQKDNIIDLHSLKEKRFYEEKHVLTTKVIRFLYENLSRQDVEDYERVFEERTNNKIERQRRDTLFPFFLVFIQVYNNGLRGMEWFYKEQANGLVREQKELAKVWTDLNFQLIQVIEVNDNYYTMWDVMTNEKYIVPIVETNVPNNLTIGYGTIALLEEFNGKHYFNGVRVFTDYKYVLRVKAKVKKIMKEENLSYGEVMRKYTLELMTLLVNNEKPFEYKKEDIPLLRELHLEHLPFYTADFVDFYKEKTKGKKGNTVRKYFTSLCDLNLVLKENGFVDLRDLDMEDWNKVLTLDYFNMFETMTKKQITDMISTLKLFFQWLKQKGKSTDAMENTAAFLTEEENQLIKAVELPYVYDPSIVFRKMLSGKISDGGKTVEGLFQIIRKNKQSFRVQLLKSNNRDLPGKEFTVACGEHMMRSIEVGIIFSGAISKGNINMWEMLKIEFAYPRSVEAFL</sequence>
<keyword evidence="3" id="KW-1185">Reference proteome</keyword>
<evidence type="ECO:0000313" key="3">
    <source>
        <dbReference type="Proteomes" id="UP000215224"/>
    </source>
</evidence>
<protein>
    <recommendedName>
        <fullName evidence="4">Core-binding (CB) domain-containing protein</fullName>
    </recommendedName>
</protein>
<gene>
    <name evidence="2" type="ORF">BC6307_06670</name>
</gene>
<name>A0A223KNA0_9BACI</name>
<keyword evidence="1" id="KW-0238">DNA-binding</keyword>
<dbReference type="InterPro" id="IPR004027">
    <property type="entry name" value="SEC_C_motif"/>
</dbReference>
<dbReference type="SUPFAM" id="SSF103642">
    <property type="entry name" value="Sec-C motif"/>
    <property type="match status" value="1"/>
</dbReference>
<dbReference type="RefSeq" id="WP_084380663.1">
    <property type="nucleotide sequence ID" value="NZ_CP018866.1"/>
</dbReference>